<dbReference type="SMART" id="SM00788">
    <property type="entry name" value="Adenylsucc_synt"/>
    <property type="match status" value="1"/>
</dbReference>
<dbReference type="HAMAP" id="MF_00011">
    <property type="entry name" value="Adenylosucc_synth"/>
    <property type="match status" value="1"/>
</dbReference>
<dbReference type="Gene3D" id="3.90.170.10">
    <property type="entry name" value="Adenylosuccinate Synthetase, subunit A, domain 3"/>
    <property type="match status" value="1"/>
</dbReference>
<proteinExistence type="inferred from homology"/>
<comment type="subcellular location">
    <subcellularLocation>
        <location evidence="7">Cytoplasm</location>
    </subcellularLocation>
</comment>
<feature type="active site" description="Proton acceptor" evidence="7">
    <location>
        <position position="13"/>
    </location>
</feature>
<name>A0ABP6T8G9_9ACTN</name>
<dbReference type="InterPro" id="IPR001114">
    <property type="entry name" value="Adenylosuccinate_synthetase"/>
</dbReference>
<protein>
    <recommendedName>
        <fullName evidence="7">Adenylosuccinate synthetase</fullName>
        <shortName evidence="7">AMPSase</shortName>
        <shortName evidence="7">AdSS</shortName>
        <ecNumber evidence="7">6.3.4.4</ecNumber>
    </recommendedName>
    <alternativeName>
        <fullName evidence="7">IMP--aspartate ligase</fullName>
    </alternativeName>
</protein>
<keyword evidence="1 7" id="KW-0436">Ligase</keyword>
<feature type="binding site" description="in other chain" evidence="7">
    <location>
        <position position="236"/>
    </location>
    <ligand>
        <name>IMP</name>
        <dbReference type="ChEBI" id="CHEBI:58053"/>
        <note>ligand shared between dimeric partners</note>
    </ligand>
</feature>
<dbReference type="Pfam" id="PF00709">
    <property type="entry name" value="Adenylsucc_synt"/>
    <property type="match status" value="1"/>
</dbReference>
<keyword evidence="7" id="KW-0963">Cytoplasm</keyword>
<dbReference type="Gene3D" id="3.40.440.10">
    <property type="entry name" value="Adenylosuccinate Synthetase, subunit A, domain 1"/>
    <property type="match status" value="1"/>
</dbReference>
<evidence type="ECO:0000256" key="3">
    <source>
        <dbReference type="ARBA" id="ARBA00022741"/>
    </source>
</evidence>
<dbReference type="Gene3D" id="1.10.300.10">
    <property type="entry name" value="Adenylosuccinate Synthetase, subunit A, domain 2"/>
    <property type="match status" value="1"/>
</dbReference>
<dbReference type="EC" id="6.3.4.4" evidence="7"/>
<feature type="active site" description="Proton donor" evidence="7">
    <location>
        <position position="43"/>
    </location>
</feature>
<evidence type="ECO:0000256" key="8">
    <source>
        <dbReference type="SAM" id="MobiDB-lite"/>
    </source>
</evidence>
<evidence type="ECO:0000313" key="9">
    <source>
        <dbReference type="EMBL" id="GAA3395999.1"/>
    </source>
</evidence>
<evidence type="ECO:0000256" key="4">
    <source>
        <dbReference type="ARBA" id="ARBA00022755"/>
    </source>
</evidence>
<evidence type="ECO:0000256" key="7">
    <source>
        <dbReference type="HAMAP-Rule" id="MF_00011"/>
    </source>
</evidence>
<keyword evidence="3 7" id="KW-0547">Nucleotide-binding</keyword>
<evidence type="ECO:0000256" key="1">
    <source>
        <dbReference type="ARBA" id="ARBA00022598"/>
    </source>
</evidence>
<comment type="similarity">
    <text evidence="7">Belongs to the adenylosuccinate synthetase family.</text>
</comment>
<feature type="binding site" description="in other chain" evidence="7">
    <location>
        <position position="221"/>
    </location>
    <ligand>
        <name>IMP</name>
        <dbReference type="ChEBI" id="CHEBI:58053"/>
        <note>ligand shared between dimeric partners</note>
    </ligand>
</feature>
<keyword evidence="5 7" id="KW-0460">Magnesium</keyword>
<comment type="function">
    <text evidence="7">Plays an important role in the de novo pathway of purine nucleotide biosynthesis. Catalyzes the first committed step in the biosynthesis of AMP from IMP.</text>
</comment>
<evidence type="ECO:0000313" key="10">
    <source>
        <dbReference type="Proteomes" id="UP001501676"/>
    </source>
</evidence>
<gene>
    <name evidence="7" type="primary">purA</name>
    <name evidence="9" type="ORF">GCM10020369_71070</name>
</gene>
<dbReference type="InterPro" id="IPR042109">
    <property type="entry name" value="Adenylosuccinate_synth_dom1"/>
</dbReference>
<keyword evidence="6 7" id="KW-0342">GTP-binding</keyword>
<keyword evidence="2 7" id="KW-0479">Metal-binding</keyword>
<dbReference type="EMBL" id="BAAAYN010000052">
    <property type="protein sequence ID" value="GAA3395999.1"/>
    <property type="molecule type" value="Genomic_DNA"/>
</dbReference>
<dbReference type="InterPro" id="IPR027417">
    <property type="entry name" value="P-loop_NTPase"/>
</dbReference>
<dbReference type="InterPro" id="IPR042110">
    <property type="entry name" value="Adenylosuccinate_synth_dom2"/>
</dbReference>
<dbReference type="Proteomes" id="UP001501676">
    <property type="component" value="Unassembled WGS sequence"/>
</dbReference>
<comment type="cofactor">
    <cofactor evidence="7">
        <name>Mg(2+)</name>
        <dbReference type="ChEBI" id="CHEBI:18420"/>
    </cofactor>
    <text evidence="7">Binds 1 Mg(2+) ion per subunit.</text>
</comment>
<comment type="pathway">
    <text evidence="7">Purine metabolism; AMP biosynthesis via de novo pathway; AMP from IMP: step 1/2.</text>
</comment>
<keyword evidence="10" id="KW-1185">Reference proteome</keyword>
<organism evidence="9 10">
    <name type="scientific">Cryptosporangium minutisporangium</name>
    <dbReference type="NCBI Taxonomy" id="113569"/>
    <lineage>
        <taxon>Bacteria</taxon>
        <taxon>Bacillati</taxon>
        <taxon>Actinomycetota</taxon>
        <taxon>Actinomycetes</taxon>
        <taxon>Cryptosporangiales</taxon>
        <taxon>Cryptosporangiaceae</taxon>
        <taxon>Cryptosporangium</taxon>
    </lineage>
</organism>
<evidence type="ECO:0000256" key="5">
    <source>
        <dbReference type="ARBA" id="ARBA00022842"/>
    </source>
</evidence>
<dbReference type="PANTHER" id="PTHR11846:SF0">
    <property type="entry name" value="ADENYLOSUCCINATE SYNTHETASE"/>
    <property type="match status" value="1"/>
</dbReference>
<comment type="subunit">
    <text evidence="7">Homodimer.</text>
</comment>
<accession>A0ABP6T8G9</accession>
<comment type="catalytic activity">
    <reaction evidence="7">
        <text>IMP + L-aspartate + GTP = N(6)-(1,2-dicarboxyethyl)-AMP + GDP + phosphate + 2 H(+)</text>
        <dbReference type="Rhea" id="RHEA:15753"/>
        <dbReference type="ChEBI" id="CHEBI:15378"/>
        <dbReference type="ChEBI" id="CHEBI:29991"/>
        <dbReference type="ChEBI" id="CHEBI:37565"/>
        <dbReference type="ChEBI" id="CHEBI:43474"/>
        <dbReference type="ChEBI" id="CHEBI:57567"/>
        <dbReference type="ChEBI" id="CHEBI:58053"/>
        <dbReference type="ChEBI" id="CHEBI:58189"/>
        <dbReference type="EC" id="6.3.4.4"/>
    </reaction>
</comment>
<dbReference type="InterPro" id="IPR042111">
    <property type="entry name" value="Adenylosuccinate_synth_dom3"/>
</dbReference>
<reference evidence="10" key="1">
    <citation type="journal article" date="2019" name="Int. J. Syst. Evol. Microbiol.">
        <title>The Global Catalogue of Microorganisms (GCM) 10K type strain sequencing project: providing services to taxonomists for standard genome sequencing and annotation.</title>
        <authorList>
            <consortium name="The Broad Institute Genomics Platform"/>
            <consortium name="The Broad Institute Genome Sequencing Center for Infectious Disease"/>
            <person name="Wu L."/>
            <person name="Ma J."/>
        </authorList>
    </citation>
    <scope>NUCLEOTIDE SEQUENCE [LARGE SCALE GENOMIC DNA]</scope>
    <source>
        <strain evidence="10">JCM 9458</strain>
    </source>
</reference>
<evidence type="ECO:0000256" key="2">
    <source>
        <dbReference type="ARBA" id="ARBA00022723"/>
    </source>
</evidence>
<feature type="binding site" evidence="7">
    <location>
        <position position="297"/>
    </location>
    <ligand>
        <name>GTP</name>
        <dbReference type="ChEBI" id="CHEBI:37565"/>
    </ligand>
</feature>
<dbReference type="PANTHER" id="PTHR11846">
    <property type="entry name" value="ADENYLOSUCCINATE SYNTHETASE"/>
    <property type="match status" value="1"/>
</dbReference>
<comment type="caution">
    <text evidence="9">The sequence shown here is derived from an EMBL/GenBank/DDBJ whole genome shotgun (WGS) entry which is preliminary data.</text>
</comment>
<feature type="binding site" evidence="7">
    <location>
        <begin position="323"/>
        <end position="325"/>
    </location>
    <ligand>
        <name>GTP</name>
        <dbReference type="ChEBI" id="CHEBI:37565"/>
    </ligand>
</feature>
<feature type="region of interest" description="Disordered" evidence="8">
    <location>
        <begin position="399"/>
        <end position="452"/>
    </location>
</feature>
<feature type="binding site" evidence="7">
    <location>
        <position position="13"/>
    </location>
    <ligand>
        <name>Mg(2+)</name>
        <dbReference type="ChEBI" id="CHEBI:18420"/>
    </ligand>
</feature>
<keyword evidence="4 7" id="KW-0658">Purine biosynthesis</keyword>
<comment type="caution">
    <text evidence="7">Lacks conserved residue(s) required for the propagation of feature annotation.</text>
</comment>
<dbReference type="SUPFAM" id="SSF52540">
    <property type="entry name" value="P-loop containing nucleoside triphosphate hydrolases"/>
    <property type="match status" value="1"/>
</dbReference>
<sequence>MSHTIVVDLGYGDAGKGRVVDLLCAGSDVTAVVRFNGGAQAAHNVVLPDGRHHTFAQFGSGTFRGVPTHLSRFVVIDPLALAAEAAHLAALGVPSPFELLTIEEGALLATPWHRAANQARERRRGADRHGSCGLGVGETVGYALAHPDAPRVGDVRDPVRLRQRLAAVHDRLTASVGPLQAPDLDDVVRVFTAFGDVVRIVDSRHLDGLLRAGPCVFEGAQGVLLDEWFGWHPHTTWSTTTFSNAQALLGSAPARRLGVVRTYTTRHGAGPFVTADPALDALPEPHNGAGEWQGTFRRGHFDAVAHRYAVEVCGGVDALAVTHLDAPALVPSLGLCTSYDTGAGRTSRIPIGRRGDLPGQERLTTILRATTPAEVHRPDDWAGAIGDLLGAPVVLGTDAPSGPAALRSGPPHSGAARRTPERPAAPRSRAPGGRRGPHRRRRAAERCAAIGE</sequence>
<evidence type="ECO:0000256" key="6">
    <source>
        <dbReference type="ARBA" id="ARBA00023134"/>
    </source>
</evidence>
<dbReference type="RefSeq" id="WP_345732672.1">
    <property type="nucleotide sequence ID" value="NZ_BAAAYN010000052.1"/>
</dbReference>